<feature type="region of interest" description="Disordered" evidence="1">
    <location>
        <begin position="657"/>
        <end position="702"/>
    </location>
</feature>
<dbReference type="PROSITE" id="PS50280">
    <property type="entry name" value="SET"/>
    <property type="match status" value="1"/>
</dbReference>
<accession>K0RCJ9</accession>
<dbReference type="EMBL" id="AGNL01047534">
    <property type="protein sequence ID" value="EJK46791.1"/>
    <property type="molecule type" value="Genomic_DNA"/>
</dbReference>
<feature type="domain" description="SET" evidence="3">
    <location>
        <begin position="113"/>
        <end position="332"/>
    </location>
</feature>
<evidence type="ECO:0000256" key="2">
    <source>
        <dbReference type="SAM" id="SignalP"/>
    </source>
</evidence>
<dbReference type="SUPFAM" id="SSF82199">
    <property type="entry name" value="SET domain"/>
    <property type="match status" value="1"/>
</dbReference>
<dbReference type="eggNOG" id="ENOG502T6PA">
    <property type="taxonomic scope" value="Eukaryota"/>
</dbReference>
<dbReference type="OrthoDB" id="341421at2759"/>
<dbReference type="CDD" id="cd10527">
    <property type="entry name" value="SET_LSMT"/>
    <property type="match status" value="1"/>
</dbReference>
<dbReference type="GO" id="GO:0016279">
    <property type="term" value="F:protein-lysine N-methyltransferase activity"/>
    <property type="evidence" value="ECO:0007669"/>
    <property type="project" value="TreeGrafter"/>
</dbReference>
<evidence type="ECO:0000313" key="5">
    <source>
        <dbReference type="Proteomes" id="UP000266841"/>
    </source>
</evidence>
<comment type="caution">
    <text evidence="4">The sequence shown here is derived from an EMBL/GenBank/DDBJ whole genome shotgun (WGS) entry which is preliminary data.</text>
</comment>
<protein>
    <recommendedName>
        <fullName evidence="3">SET domain-containing protein</fullName>
    </recommendedName>
</protein>
<dbReference type="InterPro" id="IPR001214">
    <property type="entry name" value="SET_dom"/>
</dbReference>
<dbReference type="PANTHER" id="PTHR13271:SF137">
    <property type="entry name" value="SET DOMAIN-CONTAINING PROTEIN"/>
    <property type="match status" value="1"/>
</dbReference>
<feature type="compositionally biased region" description="Low complexity" evidence="1">
    <location>
        <begin position="681"/>
        <end position="691"/>
    </location>
</feature>
<evidence type="ECO:0000259" key="3">
    <source>
        <dbReference type="PROSITE" id="PS50280"/>
    </source>
</evidence>
<sequence length="702" mass="76596">MKRLRRRCTVLPLALLFSKGSGNGYTSAFSTSEAMRRAHAPSKSRTTELHYSSYDAATGGPSVAAQSFFSNDKEASLWSDPTLQLIDLEDIFTGRDVYSMEEWCVQNGVERIEGIQLYTEDGADYGLSTQVDLPAGSTIVYVPSSTVISSDQVAEDLGGSLEAAENALIQMETLTARRIPLFRLMVFVLKEYEKGVNSKHYAWLQSLPRQYYNGVSMTEDCFGVLPPYAAKLAKSERENYNNFVAGLREGYVDIADEIVDDDTIVNWAYNVALTRFIEVWQPNRQKKIVPMVDMINHSSEPNVDISFDDDGNCLVTTLYDIPAGSALTISLGDPTNPTPIFAQYGFLPLDCTTIFCKAVHLDKQIKELGYDYRDLLIETQTGEVAPKVWDIFLYELLQYNDEEAAEKFYVACRTNDIETKEQYHGSYFQYTLESLKAHVYSMINSVDQLTISAISFDLGTHPRVPVIVAHNTLVKDTFANTALLLEQMELALGALLELLTGCELLETFDVRARQLIGRHLAIVDLGPNIVAETIAAEVVATGGGPHALLDCIVAEADGTDARLQRPDVLAASPTRGLLAGRAVGPPLFSAPRYLDLVISVTAVEKINHFRGGMFGHQSVAFLSPSLPAHGAAASSSCCSLPANAPCYYAYGPTAPAPPGPRRGPRGAPWPSQDPGVPPPLAGLALAMPGPLHKTNEAKADGT</sequence>
<feature type="signal peptide" evidence="2">
    <location>
        <begin position="1"/>
        <end position="22"/>
    </location>
</feature>
<dbReference type="InterPro" id="IPR046341">
    <property type="entry name" value="SET_dom_sf"/>
</dbReference>
<feature type="chain" id="PRO_5003836885" description="SET domain-containing protein" evidence="2">
    <location>
        <begin position="23"/>
        <end position="702"/>
    </location>
</feature>
<name>K0RCJ9_THAOC</name>
<keyword evidence="5" id="KW-1185">Reference proteome</keyword>
<dbReference type="AlphaFoldDB" id="K0RCJ9"/>
<dbReference type="Pfam" id="PF00856">
    <property type="entry name" value="SET"/>
    <property type="match status" value="1"/>
</dbReference>
<dbReference type="InterPro" id="IPR050600">
    <property type="entry name" value="SETD3_SETD6_MTase"/>
</dbReference>
<keyword evidence="2" id="KW-0732">Signal</keyword>
<reference evidence="4 5" key="1">
    <citation type="journal article" date="2012" name="Genome Biol.">
        <title>Genome and low-iron response of an oceanic diatom adapted to chronic iron limitation.</title>
        <authorList>
            <person name="Lommer M."/>
            <person name="Specht M."/>
            <person name="Roy A.S."/>
            <person name="Kraemer L."/>
            <person name="Andreson R."/>
            <person name="Gutowska M.A."/>
            <person name="Wolf J."/>
            <person name="Bergner S.V."/>
            <person name="Schilhabel M.B."/>
            <person name="Klostermeier U.C."/>
            <person name="Beiko R.G."/>
            <person name="Rosenstiel P."/>
            <person name="Hippler M."/>
            <person name="Laroche J."/>
        </authorList>
    </citation>
    <scope>NUCLEOTIDE SEQUENCE [LARGE SCALE GENOMIC DNA]</scope>
    <source>
        <strain evidence="4 5">CCMP1005</strain>
    </source>
</reference>
<gene>
    <name evidence="4" type="ORF">THAOC_34522</name>
</gene>
<feature type="compositionally biased region" description="Basic and acidic residues" evidence="1">
    <location>
        <begin position="693"/>
        <end position="702"/>
    </location>
</feature>
<proteinExistence type="predicted"/>
<evidence type="ECO:0000313" key="4">
    <source>
        <dbReference type="EMBL" id="EJK46791.1"/>
    </source>
</evidence>
<organism evidence="4 5">
    <name type="scientific">Thalassiosira oceanica</name>
    <name type="common">Marine diatom</name>
    <dbReference type="NCBI Taxonomy" id="159749"/>
    <lineage>
        <taxon>Eukaryota</taxon>
        <taxon>Sar</taxon>
        <taxon>Stramenopiles</taxon>
        <taxon>Ochrophyta</taxon>
        <taxon>Bacillariophyta</taxon>
        <taxon>Coscinodiscophyceae</taxon>
        <taxon>Thalassiosirophycidae</taxon>
        <taxon>Thalassiosirales</taxon>
        <taxon>Thalassiosiraceae</taxon>
        <taxon>Thalassiosira</taxon>
    </lineage>
</organism>
<evidence type="ECO:0000256" key="1">
    <source>
        <dbReference type="SAM" id="MobiDB-lite"/>
    </source>
</evidence>
<dbReference type="PANTHER" id="PTHR13271">
    <property type="entry name" value="UNCHARACTERIZED PUTATIVE METHYLTRANSFERASE"/>
    <property type="match status" value="1"/>
</dbReference>
<dbReference type="Proteomes" id="UP000266841">
    <property type="component" value="Unassembled WGS sequence"/>
</dbReference>
<dbReference type="Gene3D" id="3.90.1410.10">
    <property type="entry name" value="set domain protein methyltransferase, domain 1"/>
    <property type="match status" value="1"/>
</dbReference>